<evidence type="ECO:0000313" key="5">
    <source>
        <dbReference type="Proteomes" id="UP001261871"/>
    </source>
</evidence>
<feature type="domain" description="NodB homology" evidence="3">
    <location>
        <begin position="29"/>
        <end position="247"/>
    </location>
</feature>
<dbReference type="Pfam" id="PF01522">
    <property type="entry name" value="Polysacc_deac_1"/>
    <property type="match status" value="1"/>
</dbReference>
<dbReference type="RefSeq" id="WP_310006415.1">
    <property type="nucleotide sequence ID" value="NZ_JAVDTX010000004.1"/>
</dbReference>
<sequence length="261" mass="29388">MKLKSVLILSLLSIAHNLCLAQNWNGKKCAVVLTYDDALNVHLDKVIPALNSFNFKGTFYLIASSPVVTNRIEEWKTASEKGHELGNHTLYHPCDGSLPGRDFVGKDNDLSSYTLDRAVKEIRTANQLLKDIDGKSERTFAYPCGDLKIRDTLYYDYLKNDFVAARGVESGFLQARKVDLANVNSFVENGTTATQMIAQIEEAEKSGSFIVFLFHGVGGEHPMNIHLEEHQKLLLYLKEKEKDIWVTSMVDLGKYIQKKQS</sequence>
<evidence type="ECO:0000313" key="4">
    <source>
        <dbReference type="EMBL" id="MDR6845274.1"/>
    </source>
</evidence>
<dbReference type="CDD" id="cd10967">
    <property type="entry name" value="CE4_GLA_like_6s"/>
    <property type="match status" value="1"/>
</dbReference>
<evidence type="ECO:0000256" key="2">
    <source>
        <dbReference type="SAM" id="SignalP"/>
    </source>
</evidence>
<dbReference type="PANTHER" id="PTHR34216:SF11">
    <property type="entry name" value="CHITOOLIGOSACCHARIDE DEACETYLASE"/>
    <property type="match status" value="1"/>
</dbReference>
<dbReference type="InterPro" id="IPR002509">
    <property type="entry name" value="NODB_dom"/>
</dbReference>
<accession>A0ABU1S2K0</accession>
<name>A0ABU1S2K0_9FLAO</name>
<dbReference type="SUPFAM" id="SSF88713">
    <property type="entry name" value="Glycoside hydrolase/deacetylase"/>
    <property type="match status" value="1"/>
</dbReference>
<dbReference type="PANTHER" id="PTHR34216">
    <property type="match status" value="1"/>
</dbReference>
<dbReference type="Gene3D" id="3.20.20.370">
    <property type="entry name" value="Glycoside hydrolase/deacetylase"/>
    <property type="match status" value="1"/>
</dbReference>
<feature type="chain" id="PRO_5045490893" evidence="2">
    <location>
        <begin position="22"/>
        <end position="261"/>
    </location>
</feature>
<dbReference type="InterPro" id="IPR051398">
    <property type="entry name" value="Polysacch_Deacetylase"/>
</dbReference>
<proteinExistence type="predicted"/>
<keyword evidence="1 2" id="KW-0732">Signal</keyword>
<protein>
    <submittedName>
        <fullName evidence="4">Peptidoglycan/xylan/chitin deacetylase (PgdA/CDA1 family)</fullName>
    </submittedName>
</protein>
<gene>
    <name evidence="4" type="ORF">J2W95_001981</name>
</gene>
<dbReference type="PROSITE" id="PS51677">
    <property type="entry name" value="NODB"/>
    <property type="match status" value="1"/>
</dbReference>
<evidence type="ECO:0000256" key="1">
    <source>
        <dbReference type="ARBA" id="ARBA00022729"/>
    </source>
</evidence>
<feature type="signal peptide" evidence="2">
    <location>
        <begin position="1"/>
        <end position="21"/>
    </location>
</feature>
<dbReference type="EMBL" id="JAVDTX010000004">
    <property type="protein sequence ID" value="MDR6845274.1"/>
    <property type="molecule type" value="Genomic_DNA"/>
</dbReference>
<dbReference type="InterPro" id="IPR011330">
    <property type="entry name" value="Glyco_hydro/deAcase_b/a-brl"/>
</dbReference>
<reference evidence="4 5" key="1">
    <citation type="submission" date="2023-07" db="EMBL/GenBank/DDBJ databases">
        <title>Sorghum-associated microbial communities from plants grown in Nebraska, USA.</title>
        <authorList>
            <person name="Schachtman D."/>
        </authorList>
    </citation>
    <scope>NUCLEOTIDE SEQUENCE [LARGE SCALE GENOMIC DNA]</scope>
    <source>
        <strain evidence="4 5">BE124</strain>
    </source>
</reference>
<organism evidence="4 5">
    <name type="scientific">Flavobacterium granuli</name>
    <dbReference type="NCBI Taxonomy" id="280093"/>
    <lineage>
        <taxon>Bacteria</taxon>
        <taxon>Pseudomonadati</taxon>
        <taxon>Bacteroidota</taxon>
        <taxon>Flavobacteriia</taxon>
        <taxon>Flavobacteriales</taxon>
        <taxon>Flavobacteriaceae</taxon>
        <taxon>Flavobacterium</taxon>
    </lineage>
</organism>
<evidence type="ECO:0000259" key="3">
    <source>
        <dbReference type="PROSITE" id="PS51677"/>
    </source>
</evidence>
<dbReference type="Proteomes" id="UP001261871">
    <property type="component" value="Unassembled WGS sequence"/>
</dbReference>
<keyword evidence="5" id="KW-1185">Reference proteome</keyword>
<comment type="caution">
    <text evidence="4">The sequence shown here is derived from an EMBL/GenBank/DDBJ whole genome shotgun (WGS) entry which is preliminary data.</text>
</comment>